<dbReference type="Gene3D" id="3.30.750.24">
    <property type="entry name" value="STAS domain"/>
    <property type="match status" value="1"/>
</dbReference>
<evidence type="ECO:0000313" key="2">
    <source>
        <dbReference type="Proteomes" id="UP000664109"/>
    </source>
</evidence>
<protein>
    <submittedName>
        <fullName evidence="1">Uncharacterized protein</fullName>
    </submittedName>
</protein>
<comment type="caution">
    <text evidence="1">The sequence shown here is derived from an EMBL/GenBank/DDBJ whole genome shotgun (WGS) entry which is preliminary data.</text>
</comment>
<dbReference type="RefSeq" id="WP_205377984.1">
    <property type="nucleotide sequence ID" value="NZ_JAFEJA010000002.1"/>
</dbReference>
<dbReference type="EMBL" id="JAFEJA010000002">
    <property type="protein sequence ID" value="MBM9623919.1"/>
    <property type="molecule type" value="Genomic_DNA"/>
</dbReference>
<sequence length="138" mass="14956">MVNTAMLSQRYQHGILVITIHDDPAHDERADLARRLAELMRAHHPAPVVVVIADAACSASTATAVRRAHRRGRDRNELLSVVTHSAPVRRLLQAGEAAARHRMVIHPRMDVALAATSQACSDRAGAASAEPLRLSQPT</sequence>
<dbReference type="InterPro" id="IPR036513">
    <property type="entry name" value="STAS_dom_sf"/>
</dbReference>
<gene>
    <name evidence="1" type="ORF">JE024_35625</name>
</gene>
<keyword evidence="2" id="KW-1185">Reference proteome</keyword>
<proteinExistence type="predicted"/>
<dbReference type="Proteomes" id="UP000664109">
    <property type="component" value="Unassembled WGS sequence"/>
</dbReference>
<evidence type="ECO:0000313" key="1">
    <source>
        <dbReference type="EMBL" id="MBM9623919.1"/>
    </source>
</evidence>
<accession>A0ABS2V393</accession>
<reference evidence="1 2" key="1">
    <citation type="journal article" date="2016" name="Arch. Microbiol.">
        <title>Streptomyces zhihengii sp. nov., isolated from rhizospheric soil of Psammosilene tunicoides.</title>
        <authorList>
            <person name="Huang M.J."/>
            <person name="Fei J.J."/>
            <person name="Salam N."/>
            <person name="Kim C.J."/>
            <person name="Hozzein W.N."/>
            <person name="Xiao M."/>
            <person name="Huang H.Q."/>
            <person name="Li W.J."/>
        </authorList>
    </citation>
    <scope>NUCLEOTIDE SEQUENCE [LARGE SCALE GENOMIC DNA]</scope>
    <source>
        <strain evidence="1 2">YIM T102</strain>
    </source>
</reference>
<name>A0ABS2V393_9ACTN</name>
<organism evidence="1 2">
    <name type="scientific">Streptomyces zhihengii</name>
    <dbReference type="NCBI Taxonomy" id="1818004"/>
    <lineage>
        <taxon>Bacteria</taxon>
        <taxon>Bacillati</taxon>
        <taxon>Actinomycetota</taxon>
        <taxon>Actinomycetes</taxon>
        <taxon>Kitasatosporales</taxon>
        <taxon>Streptomycetaceae</taxon>
        <taxon>Streptomyces</taxon>
    </lineage>
</organism>